<gene>
    <name evidence="3" type="ORF">POZ24_14045</name>
</gene>
<dbReference type="CDD" id="cd03794">
    <property type="entry name" value="GT4_WbuB-like"/>
    <property type="match status" value="1"/>
</dbReference>
<dbReference type="Proteomes" id="UP001213309">
    <property type="component" value="Unassembled WGS sequence"/>
</dbReference>
<evidence type="ECO:0000313" key="4">
    <source>
        <dbReference type="Proteomes" id="UP001213309"/>
    </source>
</evidence>
<dbReference type="PANTHER" id="PTHR12526:SF622">
    <property type="entry name" value="GLYCOSYLTRANSFERASE (GROUP I)"/>
    <property type="match status" value="1"/>
</dbReference>
<dbReference type="EMBL" id="JAQNSG010000012">
    <property type="protein sequence ID" value="MDC1881137.1"/>
    <property type="molecule type" value="Genomic_DNA"/>
</dbReference>
<dbReference type="InterPro" id="IPR001296">
    <property type="entry name" value="Glyco_trans_1"/>
</dbReference>
<comment type="caution">
    <text evidence="3">The sequence shown here is derived from an EMBL/GenBank/DDBJ whole genome shotgun (WGS) entry which is preliminary data.</text>
</comment>
<sequence length="408" mass="46235">MNILLIDHYAGSPELGMEFRPYYMGKEWMKQAHQTVIIGGSFSHLRKRQPLQTGESVDGIQYYWVKLNSYSGNGIGRILSMFSFVTKLYCNYKSYLRNFKPDIVIASSTYPLDIYPAYKIAKHYHAKLIYEVHDLWPLSPMELGGYSKNHPFIRIMQKAEDDCYRYADAVVSMLPKAEEHMREHGLTKGKFHYVPNGIVLSDWNNPRGIPEGHGLLLSKLQKEGKLIVGFAGAHGIANSLYAVIDAVSSLTEQNVVLVLVGGGQEKENLIRYTHKKGIANVYFLPPINKLAIPNLLKEMDVLYIGLQKQSLFRFGISPNKMFDYMMAAKPIIQAIDAGNNLVREADCGIDVEPDNVGEISKAILALKSMPEEERRRLGENGKKFVLSNHTYQVLGKRFLDIMNNLIKK</sequence>
<evidence type="ECO:0000259" key="2">
    <source>
        <dbReference type="Pfam" id="PF13439"/>
    </source>
</evidence>
<dbReference type="SUPFAM" id="SSF53756">
    <property type="entry name" value="UDP-Glycosyltransferase/glycogen phosphorylase"/>
    <property type="match status" value="1"/>
</dbReference>
<dbReference type="GO" id="GO:0016757">
    <property type="term" value="F:glycosyltransferase activity"/>
    <property type="evidence" value="ECO:0007669"/>
    <property type="project" value="InterPro"/>
</dbReference>
<accession>A0AAW6GSY7</accession>
<evidence type="ECO:0000313" key="3">
    <source>
        <dbReference type="EMBL" id="MDC1881137.1"/>
    </source>
</evidence>
<dbReference type="PANTHER" id="PTHR12526">
    <property type="entry name" value="GLYCOSYLTRANSFERASE"/>
    <property type="match status" value="1"/>
</dbReference>
<name>A0AAW6GSY7_BACUN</name>
<protein>
    <submittedName>
        <fullName evidence="3">Glycosyltransferase family 4 protein</fullName>
    </submittedName>
</protein>
<organism evidence="3 4">
    <name type="scientific">Bacteroides uniformis</name>
    <dbReference type="NCBI Taxonomy" id="820"/>
    <lineage>
        <taxon>Bacteria</taxon>
        <taxon>Pseudomonadati</taxon>
        <taxon>Bacteroidota</taxon>
        <taxon>Bacteroidia</taxon>
        <taxon>Bacteroidales</taxon>
        <taxon>Bacteroidaceae</taxon>
        <taxon>Bacteroides</taxon>
    </lineage>
</organism>
<dbReference type="AlphaFoldDB" id="A0AAW6GSY7"/>
<dbReference type="Gene3D" id="3.40.50.2000">
    <property type="entry name" value="Glycogen Phosphorylase B"/>
    <property type="match status" value="2"/>
</dbReference>
<dbReference type="InterPro" id="IPR028098">
    <property type="entry name" value="Glyco_trans_4-like_N"/>
</dbReference>
<dbReference type="Pfam" id="PF00534">
    <property type="entry name" value="Glycos_transf_1"/>
    <property type="match status" value="1"/>
</dbReference>
<proteinExistence type="predicted"/>
<feature type="domain" description="Glycosyltransferase subfamily 4-like N-terminal" evidence="2">
    <location>
        <begin position="16"/>
        <end position="200"/>
    </location>
</feature>
<feature type="domain" description="Glycosyl transferase family 1" evidence="1">
    <location>
        <begin position="221"/>
        <end position="383"/>
    </location>
</feature>
<reference evidence="3" key="1">
    <citation type="submission" date="2022-10" db="EMBL/GenBank/DDBJ databases">
        <title>Human gut microbiome strain richness.</title>
        <authorList>
            <person name="Chen-Liaw A."/>
        </authorList>
    </citation>
    <scope>NUCLEOTIDE SEQUENCE</scope>
    <source>
        <strain evidence="3">1001713st2_A4_1001713B170214_170313</strain>
    </source>
</reference>
<evidence type="ECO:0000259" key="1">
    <source>
        <dbReference type="Pfam" id="PF00534"/>
    </source>
</evidence>
<dbReference type="Pfam" id="PF13439">
    <property type="entry name" value="Glyco_transf_4"/>
    <property type="match status" value="1"/>
</dbReference>
<dbReference type="RefSeq" id="WP_196072921.1">
    <property type="nucleotide sequence ID" value="NZ_JADPCT010000435.1"/>
</dbReference>